<keyword evidence="2" id="KW-1185">Reference proteome</keyword>
<name>A0A0D0BAL8_9AGAM</name>
<evidence type="ECO:0000313" key="2">
    <source>
        <dbReference type="Proteomes" id="UP000054485"/>
    </source>
</evidence>
<proteinExistence type="predicted"/>
<accession>A0A0D0BAL8</accession>
<reference evidence="2" key="2">
    <citation type="submission" date="2015-01" db="EMBL/GenBank/DDBJ databases">
        <title>Evolutionary Origins and Diversification of the Mycorrhizal Mutualists.</title>
        <authorList>
            <consortium name="DOE Joint Genome Institute"/>
            <consortium name="Mycorrhizal Genomics Consortium"/>
            <person name="Kohler A."/>
            <person name="Kuo A."/>
            <person name="Nagy L.G."/>
            <person name="Floudas D."/>
            <person name="Copeland A."/>
            <person name="Barry K.W."/>
            <person name="Cichocki N."/>
            <person name="Veneault-Fourrey C."/>
            <person name="LaButti K."/>
            <person name="Lindquist E.A."/>
            <person name="Lipzen A."/>
            <person name="Lundell T."/>
            <person name="Morin E."/>
            <person name="Murat C."/>
            <person name="Riley R."/>
            <person name="Ohm R."/>
            <person name="Sun H."/>
            <person name="Tunlid A."/>
            <person name="Henrissat B."/>
            <person name="Grigoriev I.V."/>
            <person name="Hibbett D.S."/>
            <person name="Martin F."/>
        </authorList>
    </citation>
    <scope>NUCLEOTIDE SEQUENCE [LARGE SCALE GENOMIC DNA]</scope>
    <source>
        <strain evidence="2">UH-Slu-Lm8-n1</strain>
    </source>
</reference>
<reference evidence="1 2" key="1">
    <citation type="submission" date="2014-04" db="EMBL/GenBank/DDBJ databases">
        <authorList>
            <consortium name="DOE Joint Genome Institute"/>
            <person name="Kuo A."/>
            <person name="Ruytinx J."/>
            <person name="Rineau F."/>
            <person name="Colpaert J."/>
            <person name="Kohler A."/>
            <person name="Nagy L.G."/>
            <person name="Floudas D."/>
            <person name="Copeland A."/>
            <person name="Barry K.W."/>
            <person name="Cichocki N."/>
            <person name="Veneault-Fourrey C."/>
            <person name="LaButti K."/>
            <person name="Lindquist E.A."/>
            <person name="Lipzen A."/>
            <person name="Lundell T."/>
            <person name="Morin E."/>
            <person name="Murat C."/>
            <person name="Sun H."/>
            <person name="Tunlid A."/>
            <person name="Henrissat B."/>
            <person name="Grigoriev I.V."/>
            <person name="Hibbett D.S."/>
            <person name="Martin F."/>
            <person name="Nordberg H.P."/>
            <person name="Cantor M.N."/>
            <person name="Hua S.X."/>
        </authorList>
    </citation>
    <scope>NUCLEOTIDE SEQUENCE [LARGE SCALE GENOMIC DNA]</scope>
    <source>
        <strain evidence="1 2">UH-Slu-Lm8-n1</strain>
    </source>
</reference>
<sequence length="60" mass="6835">MVGLTTVMRETVHVDQKATAWCDRPEGDGRHLLCISDEYECRQVGKRNGWANNNLIEIGF</sequence>
<organism evidence="1 2">
    <name type="scientific">Suillus luteus UH-Slu-Lm8-n1</name>
    <dbReference type="NCBI Taxonomy" id="930992"/>
    <lineage>
        <taxon>Eukaryota</taxon>
        <taxon>Fungi</taxon>
        <taxon>Dikarya</taxon>
        <taxon>Basidiomycota</taxon>
        <taxon>Agaricomycotina</taxon>
        <taxon>Agaricomycetes</taxon>
        <taxon>Agaricomycetidae</taxon>
        <taxon>Boletales</taxon>
        <taxon>Suillineae</taxon>
        <taxon>Suillaceae</taxon>
        <taxon>Suillus</taxon>
    </lineage>
</organism>
<dbReference type="AlphaFoldDB" id="A0A0D0BAL8"/>
<dbReference type="EMBL" id="KN835296">
    <property type="protein sequence ID" value="KIK40628.1"/>
    <property type="molecule type" value="Genomic_DNA"/>
</dbReference>
<dbReference type="InParanoid" id="A0A0D0BAL8"/>
<gene>
    <name evidence="1" type="ORF">CY34DRAFT_258830</name>
</gene>
<dbReference type="Proteomes" id="UP000054485">
    <property type="component" value="Unassembled WGS sequence"/>
</dbReference>
<evidence type="ECO:0000313" key="1">
    <source>
        <dbReference type="EMBL" id="KIK40628.1"/>
    </source>
</evidence>
<dbReference type="HOGENOM" id="CLU_2943344_0_0_1"/>
<protein>
    <submittedName>
        <fullName evidence="1">Uncharacterized protein</fullName>
    </submittedName>
</protein>